<dbReference type="InterPro" id="IPR027417">
    <property type="entry name" value="P-loop_NTPase"/>
</dbReference>
<name>A0A099I0E4_CLOIN</name>
<dbReference type="EMBL" id="JQIF01000153">
    <property type="protein sequence ID" value="KGJ51081.1"/>
    <property type="molecule type" value="Genomic_DNA"/>
</dbReference>
<reference evidence="1 2" key="1">
    <citation type="submission" date="2014-08" db="EMBL/GenBank/DDBJ databases">
        <title>Clostridium innocuum, an unnegligible vancomycin-resistant pathogen causing extra-intestinal infections.</title>
        <authorList>
            <person name="Feng Y."/>
            <person name="Chiu C.-H."/>
        </authorList>
    </citation>
    <scope>NUCLEOTIDE SEQUENCE [LARGE SCALE GENOMIC DNA]</scope>
    <source>
        <strain evidence="1 2">AN88</strain>
    </source>
</reference>
<organism evidence="1 2">
    <name type="scientific">Clostridium innocuum</name>
    <dbReference type="NCBI Taxonomy" id="1522"/>
    <lineage>
        <taxon>Bacteria</taxon>
        <taxon>Bacillati</taxon>
        <taxon>Bacillota</taxon>
        <taxon>Clostridia</taxon>
        <taxon>Eubacteriales</taxon>
        <taxon>Clostridiaceae</taxon>
        <taxon>Clostridium</taxon>
    </lineage>
</organism>
<proteinExistence type="predicted"/>
<sequence>MNESIVLKGIHNKKIKNIFILGQPRTGKSTIAKKLLSYGAFSILAMDEVRHAFYACGIQDIYAKDNKTKVKDTYSTAFLEFIKSYIKSFRHNNPDITLIIEGMEMTVQEVAKEFPEDIIVVLGIDTSDTQVFFDLIRMQERTIGHAWTRNITDDELYECIERSMRFSKENEKDARKLRIMYFSCNGYRTEDYERSIINHILRSMSSDNIGSRSEHMNLMDLYLFLDFTDHFENYNYIKNILKIDYYQIIKVDHRDLLELHELRFRVPILYHVDDLRIFEKQISKIRDLRNTSKDIVIDICGNIEKLGGITK</sequence>
<dbReference type="Gene3D" id="3.40.50.300">
    <property type="entry name" value="P-loop containing nucleotide triphosphate hydrolases"/>
    <property type="match status" value="1"/>
</dbReference>
<gene>
    <name evidence="1" type="ORF">CIAN88_22640</name>
</gene>
<accession>A0A099I0E4</accession>
<dbReference type="Proteomes" id="UP000030008">
    <property type="component" value="Unassembled WGS sequence"/>
</dbReference>
<evidence type="ECO:0000313" key="2">
    <source>
        <dbReference type="Proteomes" id="UP000030008"/>
    </source>
</evidence>
<comment type="caution">
    <text evidence="1">The sequence shown here is derived from an EMBL/GenBank/DDBJ whole genome shotgun (WGS) entry which is preliminary data.</text>
</comment>
<dbReference type="SUPFAM" id="SSF52540">
    <property type="entry name" value="P-loop containing nucleoside triphosphate hydrolases"/>
    <property type="match status" value="1"/>
</dbReference>
<dbReference type="AlphaFoldDB" id="A0A099I0E4"/>
<dbReference type="RefSeq" id="WP_044908473.1">
    <property type="nucleotide sequence ID" value="NZ_JAQCQO010000009.1"/>
</dbReference>
<evidence type="ECO:0000313" key="1">
    <source>
        <dbReference type="EMBL" id="KGJ51081.1"/>
    </source>
</evidence>
<protein>
    <submittedName>
        <fullName evidence="1">Uncharacterized protein</fullName>
    </submittedName>
</protein>